<keyword evidence="6" id="KW-0720">Serine protease</keyword>
<protein>
    <recommendedName>
        <fullName evidence="3">prolyl oligopeptidase</fullName>
        <ecNumber evidence="3">3.4.21.26</ecNumber>
    </recommendedName>
</protein>
<feature type="domain" description="Peptidase S9 prolyl oligopeptidase catalytic" evidence="7">
    <location>
        <begin position="465"/>
        <end position="679"/>
    </location>
</feature>
<dbReference type="PRINTS" id="PR00862">
    <property type="entry name" value="PROLIGOPTASE"/>
</dbReference>
<gene>
    <name evidence="9" type="ORF">WH159_07480</name>
</gene>
<dbReference type="SUPFAM" id="SSF53474">
    <property type="entry name" value="alpha/beta-Hydrolases"/>
    <property type="match status" value="1"/>
</dbReference>
<comment type="catalytic activity">
    <reaction evidence="1">
        <text>Hydrolysis of Pro-|-Xaa &gt;&gt; Ala-|-Xaa in oligopeptides.</text>
        <dbReference type="EC" id="3.4.21.26"/>
    </reaction>
</comment>
<keyword evidence="10" id="KW-1185">Reference proteome</keyword>
<dbReference type="Proteomes" id="UP001380365">
    <property type="component" value="Unassembled WGS sequence"/>
</dbReference>
<dbReference type="InterPro" id="IPR002471">
    <property type="entry name" value="Pept_S9_AS"/>
</dbReference>
<evidence type="ECO:0000259" key="8">
    <source>
        <dbReference type="Pfam" id="PF02897"/>
    </source>
</evidence>
<comment type="similarity">
    <text evidence="2">Belongs to the peptidase S9A family.</text>
</comment>
<keyword evidence="5" id="KW-0378">Hydrolase</keyword>
<dbReference type="InterPro" id="IPR023302">
    <property type="entry name" value="Pept_S9A_N"/>
</dbReference>
<feature type="domain" description="Peptidase S9A N-terminal" evidence="8">
    <location>
        <begin position="4"/>
        <end position="409"/>
    </location>
</feature>
<evidence type="ECO:0000256" key="3">
    <source>
        <dbReference type="ARBA" id="ARBA00011897"/>
    </source>
</evidence>
<dbReference type="InterPro" id="IPR029058">
    <property type="entry name" value="AB_hydrolase_fold"/>
</dbReference>
<dbReference type="EC" id="3.4.21.26" evidence="3"/>
<sequence length="685" mass="75343">MSYPETRRVDQVDKLFGEKVEDPYRWLENDVRTDPEVAAWVAAQNRVTDAYLATLPGRAIFKERLRTLIDYERFGLPTKKGGHYFYTRNSGVQNQSVLYVRDTLDGPGRVLIDPNGWAADGATALSEWVPSENGRLIAYGIQDGGTDWRTLKVLDVATGKPLEDEVKWAKFTAVAWAHNGSGFFYSRFPEPEQGAAFQALNLNHALYFHKIGTPQSADIKVYSTPEKPKQSHVGQVTDDGKWLVITTSEGTDNRYEITLIDLTDARMRPRTLVRGLENSWDLAGNIGSTFYFVTDKDASRGRIVAMDAAASTDRLREIVPQDEATLQGAKITGGKLMASYLVDAKTEVRRYTLNGARDGAVPLPGIGTASGFGGDQDDPETFFAFTSFATPTTIYRYDVRTGQATPWQTPKVAFNPADYDVAQRFYGSKDGTRVPMFLVRKKGTTGPAPTLLYGYGGFNSSVLPAFSSNRLAWLEQGGVLAVANIRGGGEYGKAWHDGGRLANKQNVFDDFIAAAEDLIAQGDTTKDKLVIQGGSNGGLLVGAVVNQRPDLFAAALPAVGVMDMLRFDRFTAGRYWVDDYGDPAEEADFKALRAYSPYHNIRKGKDYPAILATTADTDDRVVPGHTFKYVAALQAAKIGDKPHLVRIETRAGHGSGKPTDKVIEEYADLWAFAARWTGMEVKPVE</sequence>
<dbReference type="InterPro" id="IPR001375">
    <property type="entry name" value="Peptidase_S9_cat"/>
</dbReference>
<evidence type="ECO:0000256" key="6">
    <source>
        <dbReference type="ARBA" id="ARBA00022825"/>
    </source>
</evidence>
<evidence type="ECO:0000256" key="1">
    <source>
        <dbReference type="ARBA" id="ARBA00001070"/>
    </source>
</evidence>
<keyword evidence="4" id="KW-0645">Protease</keyword>
<dbReference type="SUPFAM" id="SSF50993">
    <property type="entry name" value="Peptidase/esterase 'gauge' domain"/>
    <property type="match status" value="1"/>
</dbReference>
<name>A0ABU8Q4J1_9SPHN</name>
<organism evidence="9 10">
    <name type="scientific">Sphingomonas molluscorum</name>
    <dbReference type="NCBI Taxonomy" id="418184"/>
    <lineage>
        <taxon>Bacteria</taxon>
        <taxon>Pseudomonadati</taxon>
        <taxon>Pseudomonadota</taxon>
        <taxon>Alphaproteobacteria</taxon>
        <taxon>Sphingomonadales</taxon>
        <taxon>Sphingomonadaceae</taxon>
        <taxon>Sphingomonas</taxon>
    </lineage>
</organism>
<dbReference type="Pfam" id="PF02897">
    <property type="entry name" value="Peptidase_S9_N"/>
    <property type="match status" value="1"/>
</dbReference>
<dbReference type="InterPro" id="IPR051167">
    <property type="entry name" value="Prolyl_oligopep/macrocyclase"/>
</dbReference>
<evidence type="ECO:0000313" key="9">
    <source>
        <dbReference type="EMBL" id="MEJ5094380.1"/>
    </source>
</evidence>
<dbReference type="Gene3D" id="3.40.50.1820">
    <property type="entry name" value="alpha/beta hydrolase"/>
    <property type="match status" value="1"/>
</dbReference>
<dbReference type="PANTHER" id="PTHR42881">
    <property type="entry name" value="PROLYL ENDOPEPTIDASE"/>
    <property type="match status" value="1"/>
</dbReference>
<dbReference type="Gene3D" id="2.130.10.120">
    <property type="entry name" value="Prolyl oligopeptidase, N-terminal domain"/>
    <property type="match status" value="1"/>
</dbReference>
<accession>A0ABU8Q4J1</accession>
<dbReference type="InterPro" id="IPR002470">
    <property type="entry name" value="Peptidase_S9A"/>
</dbReference>
<comment type="caution">
    <text evidence="9">The sequence shown here is derived from an EMBL/GenBank/DDBJ whole genome shotgun (WGS) entry which is preliminary data.</text>
</comment>
<dbReference type="PANTHER" id="PTHR42881:SF2">
    <property type="entry name" value="PROLYL ENDOPEPTIDASE"/>
    <property type="match status" value="1"/>
</dbReference>
<evidence type="ECO:0000256" key="2">
    <source>
        <dbReference type="ARBA" id="ARBA00005228"/>
    </source>
</evidence>
<evidence type="ECO:0000313" key="10">
    <source>
        <dbReference type="Proteomes" id="UP001380365"/>
    </source>
</evidence>
<dbReference type="PROSITE" id="PS00708">
    <property type="entry name" value="PRO_ENDOPEP_SER"/>
    <property type="match status" value="1"/>
</dbReference>
<evidence type="ECO:0000256" key="5">
    <source>
        <dbReference type="ARBA" id="ARBA00022801"/>
    </source>
</evidence>
<dbReference type="EMBL" id="JBBGZA010000001">
    <property type="protein sequence ID" value="MEJ5094380.1"/>
    <property type="molecule type" value="Genomic_DNA"/>
</dbReference>
<dbReference type="Pfam" id="PF00326">
    <property type="entry name" value="Peptidase_S9"/>
    <property type="match status" value="1"/>
</dbReference>
<proteinExistence type="inferred from homology"/>
<evidence type="ECO:0000256" key="4">
    <source>
        <dbReference type="ARBA" id="ARBA00022670"/>
    </source>
</evidence>
<reference evidence="9 10" key="1">
    <citation type="submission" date="2023-12" db="EMBL/GenBank/DDBJ databases">
        <title>Gut-associated functions are favored during microbiome assembly across C. elegans life.</title>
        <authorList>
            <person name="Zimmermann J."/>
        </authorList>
    </citation>
    <scope>NUCLEOTIDE SEQUENCE [LARGE SCALE GENOMIC DNA]</scope>
    <source>
        <strain evidence="9 10">JUb134</strain>
    </source>
</reference>
<evidence type="ECO:0000259" key="7">
    <source>
        <dbReference type="Pfam" id="PF00326"/>
    </source>
</evidence>